<keyword evidence="2 4" id="KW-0996">Nickel insertion</keyword>
<keyword evidence="4" id="KW-0963">Cytoplasm</keyword>
<dbReference type="GO" id="GO:0005737">
    <property type="term" value="C:cytoplasm"/>
    <property type="evidence" value="ECO:0007669"/>
    <property type="project" value="UniProtKB-SubCell"/>
</dbReference>
<evidence type="ECO:0000313" key="6">
    <source>
        <dbReference type="Proteomes" id="UP000235611"/>
    </source>
</evidence>
<evidence type="ECO:0000256" key="3">
    <source>
        <dbReference type="ARBA" id="ARBA00023186"/>
    </source>
</evidence>
<comment type="similarity">
    <text evidence="1 4">Belongs to the UreD family.</text>
</comment>
<keyword evidence="3 4" id="KW-0143">Chaperone</keyword>
<reference evidence="6" key="1">
    <citation type="submission" date="2016-07" db="EMBL/GenBank/DDBJ databases">
        <title>Nontailed viruses are major unrecognized killers of bacteria in the ocean.</title>
        <authorList>
            <person name="Kauffman K."/>
            <person name="Hussain F."/>
            <person name="Yang J."/>
            <person name="Arevalo P."/>
            <person name="Brown J."/>
            <person name="Cutler M."/>
            <person name="Kelly L."/>
            <person name="Polz M.F."/>
        </authorList>
    </citation>
    <scope>NUCLEOTIDE SEQUENCE [LARGE SCALE GENOMIC DNA]</scope>
    <source>
        <strain evidence="6">10N.222.49.A5</strain>
    </source>
</reference>
<dbReference type="PANTHER" id="PTHR33643">
    <property type="entry name" value="UREASE ACCESSORY PROTEIN D"/>
    <property type="match status" value="1"/>
</dbReference>
<protein>
    <recommendedName>
        <fullName evidence="4">Urease accessory protein UreD</fullName>
    </recommendedName>
</protein>
<gene>
    <name evidence="4" type="primary">ureD</name>
    <name evidence="5" type="ORF">BCS93_13225</name>
</gene>
<dbReference type="Proteomes" id="UP000235611">
    <property type="component" value="Unassembled WGS sequence"/>
</dbReference>
<comment type="subunit">
    <text evidence="4">UreD, UreF and UreG form a complex that acts as a GTP-hydrolysis-dependent molecular chaperone, activating the urease apoprotein by helping to assemble the nickel containing metallocenter of UreC. The UreE protein probably delivers the nickel.</text>
</comment>
<dbReference type="InterPro" id="IPR002669">
    <property type="entry name" value="UreD"/>
</dbReference>
<evidence type="ECO:0000313" key="5">
    <source>
        <dbReference type="EMBL" id="PMP09082.1"/>
    </source>
</evidence>
<dbReference type="RefSeq" id="WP_102382550.1">
    <property type="nucleotide sequence ID" value="NZ_MCXF02000002.1"/>
</dbReference>
<accession>A0AAP8MVT0</accession>
<evidence type="ECO:0000256" key="4">
    <source>
        <dbReference type="HAMAP-Rule" id="MF_01384"/>
    </source>
</evidence>
<dbReference type="EMBL" id="MDBO01000089">
    <property type="protein sequence ID" value="PMP09082.1"/>
    <property type="molecule type" value="Genomic_DNA"/>
</dbReference>
<organism evidence="5 6">
    <name type="scientific">Vibrio breoganii</name>
    <dbReference type="NCBI Taxonomy" id="553239"/>
    <lineage>
        <taxon>Bacteria</taxon>
        <taxon>Pseudomonadati</taxon>
        <taxon>Pseudomonadota</taxon>
        <taxon>Gammaproteobacteria</taxon>
        <taxon>Vibrionales</taxon>
        <taxon>Vibrionaceae</taxon>
        <taxon>Vibrio</taxon>
    </lineage>
</organism>
<comment type="function">
    <text evidence="4">Required for maturation of urease via the functional incorporation of the urease nickel metallocenter.</text>
</comment>
<comment type="caution">
    <text evidence="5">The sequence shown here is derived from an EMBL/GenBank/DDBJ whole genome shotgun (WGS) entry which is preliminary data.</text>
</comment>
<name>A0AAP8MVT0_9VIBR</name>
<evidence type="ECO:0000256" key="2">
    <source>
        <dbReference type="ARBA" id="ARBA00022988"/>
    </source>
</evidence>
<sequence length="313" mass="34701">MNPTQDSEPIALKTALLGTKIADQTKLGWKAQLCLSYSDRGDKTVLKHRSQQGPLAIQRPLYPEGATCHTYLLHPPGGVVGGDTLNIKVTVEPFAQSLITTPGATKFYRSDSKYAHQKQILSVKNGARLEWLPQENIFFPNAYSRLDTEVHLEEGAQFVGWEMHCFGRPALKEGFELGHLIGKTEIYSEGKRVLVEGINFHGGDNLMINKGLLGRSMMGALYINEDNPKLFELVQSLLLSIVQSQTSDEHTVSNPSSGQQSLLLSVTQLEGLMVVRALGEWSEDILSAFTMVWQLVREHWTGSSPTAPRIWAT</sequence>
<dbReference type="AlphaFoldDB" id="A0AAP8MVT0"/>
<comment type="subcellular location">
    <subcellularLocation>
        <location evidence="4">Cytoplasm</location>
    </subcellularLocation>
</comment>
<dbReference type="Pfam" id="PF01774">
    <property type="entry name" value="UreD"/>
    <property type="match status" value="1"/>
</dbReference>
<dbReference type="GO" id="GO:0016151">
    <property type="term" value="F:nickel cation binding"/>
    <property type="evidence" value="ECO:0007669"/>
    <property type="project" value="UniProtKB-UniRule"/>
</dbReference>
<proteinExistence type="inferred from homology"/>
<dbReference type="PANTHER" id="PTHR33643:SF1">
    <property type="entry name" value="UREASE ACCESSORY PROTEIN D"/>
    <property type="match status" value="1"/>
</dbReference>
<dbReference type="HAMAP" id="MF_01384">
    <property type="entry name" value="UreD"/>
    <property type="match status" value="1"/>
</dbReference>
<evidence type="ECO:0000256" key="1">
    <source>
        <dbReference type="ARBA" id="ARBA00007177"/>
    </source>
</evidence>